<organism evidence="1 2">
    <name type="scientific">Streptomyces thermospinosisporus</name>
    <dbReference type="NCBI Taxonomy" id="161482"/>
    <lineage>
        <taxon>Bacteria</taxon>
        <taxon>Bacillati</taxon>
        <taxon>Actinomycetota</taxon>
        <taxon>Actinomycetes</taxon>
        <taxon>Kitasatosporales</taxon>
        <taxon>Streptomycetaceae</taxon>
        <taxon>Streptomyces</taxon>
    </lineage>
</organism>
<gene>
    <name evidence="1" type="ORF">GCM10009601_30980</name>
</gene>
<sequence>MCLALDENGELVAAAFAPSTGTLMITRRKDEPGLALTAWQQV</sequence>
<comment type="caution">
    <text evidence="1">The sequence shown here is derived from an EMBL/GenBank/DDBJ whole genome shotgun (WGS) entry which is preliminary data.</text>
</comment>
<evidence type="ECO:0000313" key="2">
    <source>
        <dbReference type="Proteomes" id="UP001500973"/>
    </source>
</evidence>
<proteinExistence type="predicted"/>
<dbReference type="Proteomes" id="UP001500973">
    <property type="component" value="Unassembled WGS sequence"/>
</dbReference>
<accession>A0ABN1YXS0</accession>
<evidence type="ECO:0000313" key="1">
    <source>
        <dbReference type="EMBL" id="GAA1425006.1"/>
    </source>
</evidence>
<reference evidence="1 2" key="1">
    <citation type="journal article" date="2019" name="Int. J. Syst. Evol. Microbiol.">
        <title>The Global Catalogue of Microorganisms (GCM) 10K type strain sequencing project: providing services to taxonomists for standard genome sequencing and annotation.</title>
        <authorList>
            <consortium name="The Broad Institute Genomics Platform"/>
            <consortium name="The Broad Institute Genome Sequencing Center for Infectious Disease"/>
            <person name="Wu L."/>
            <person name="Ma J."/>
        </authorList>
    </citation>
    <scope>NUCLEOTIDE SEQUENCE [LARGE SCALE GENOMIC DNA]</scope>
    <source>
        <strain evidence="1 2">JCM 11756</strain>
    </source>
</reference>
<protein>
    <submittedName>
        <fullName evidence="1">Uncharacterized protein</fullName>
    </submittedName>
</protein>
<keyword evidence="2" id="KW-1185">Reference proteome</keyword>
<name>A0ABN1YXS0_9ACTN</name>
<dbReference type="EMBL" id="BAAAIZ010000041">
    <property type="protein sequence ID" value="GAA1425006.1"/>
    <property type="molecule type" value="Genomic_DNA"/>
</dbReference>